<feature type="compositionally biased region" description="Basic and acidic residues" evidence="1">
    <location>
        <begin position="19"/>
        <end position="30"/>
    </location>
</feature>
<keyword evidence="4" id="KW-1185">Reference proteome</keyword>
<dbReference type="EMBL" id="FNXT01000801">
    <property type="protein sequence ID" value="SZX67493.1"/>
    <property type="molecule type" value="Genomic_DNA"/>
</dbReference>
<dbReference type="PANTHER" id="PTHR23355:SF9">
    <property type="entry name" value="DIS3-LIKE EXONUCLEASE 2"/>
    <property type="match status" value="1"/>
</dbReference>
<feature type="region of interest" description="Disordered" evidence="1">
    <location>
        <begin position="1"/>
        <end position="130"/>
    </location>
</feature>
<sequence>MSAPPKATPRADVPAAARRASDEQQDHASRAGDSSSSSRSGPRTIPRGRGTGSSSGGNSGGNSRGSGSRDHAAASGSPGAAHLAGSSPHQQGSSPADRSSGMRSRRYGKWPSAGSSPAGGGVGSSSRQGSGKSFTFNWPAYMDREQLSHAMKRGHVFRAKFRLNASNRTEAFCTLEGLPSDMTIRGEVNHNRAVEGDEVAVLPFKLKDWFVVYKEREKLAEAGLLPEGKADPLALAEELANMAIAANDDAGVAAAQSPWTVAGGTEAALKVIEDALRARPDMRVTGKVVAILEPSPRREAIVGVLLTPAAAMAAAAAAGGSSSSAALPPPAAAAAAALASGAYEGCLMLVPLDPRLPKGLLPPGAVAELPEELRAEAAATDLTSRTFVAAAISQWPAGSAFPLISVRTSLGPTGDIEAGTAALLAGEGIREEDFSLE</sequence>
<dbReference type="STRING" id="3088.A0A383VRF3"/>
<feature type="compositionally biased region" description="Low complexity" evidence="1">
    <location>
        <begin position="8"/>
        <end position="18"/>
    </location>
</feature>
<dbReference type="Proteomes" id="UP000256970">
    <property type="component" value="Unassembled WGS sequence"/>
</dbReference>
<organism evidence="3 4">
    <name type="scientific">Tetradesmus obliquus</name>
    <name type="common">Green alga</name>
    <name type="synonym">Acutodesmus obliquus</name>
    <dbReference type="NCBI Taxonomy" id="3088"/>
    <lineage>
        <taxon>Eukaryota</taxon>
        <taxon>Viridiplantae</taxon>
        <taxon>Chlorophyta</taxon>
        <taxon>core chlorophytes</taxon>
        <taxon>Chlorophyceae</taxon>
        <taxon>CS clade</taxon>
        <taxon>Sphaeropleales</taxon>
        <taxon>Scenedesmaceae</taxon>
        <taxon>Tetradesmus</taxon>
    </lineage>
</organism>
<feature type="domain" description="CSD2" evidence="2">
    <location>
        <begin position="347"/>
        <end position="425"/>
    </location>
</feature>
<dbReference type="Gene3D" id="2.40.50.690">
    <property type="match status" value="1"/>
</dbReference>
<accession>A0A383VRF3</accession>
<dbReference type="Pfam" id="PF17849">
    <property type="entry name" value="OB_Dis3"/>
    <property type="match status" value="1"/>
</dbReference>
<protein>
    <recommendedName>
        <fullName evidence="2">CSD2 domain-containing protein</fullName>
    </recommendedName>
</protein>
<evidence type="ECO:0000259" key="2">
    <source>
        <dbReference type="Pfam" id="PF17849"/>
    </source>
</evidence>
<dbReference type="AlphaFoldDB" id="A0A383VRF3"/>
<name>A0A383VRF3_TETOB</name>
<dbReference type="Gene3D" id="2.40.50.700">
    <property type="match status" value="1"/>
</dbReference>
<reference evidence="3 4" key="1">
    <citation type="submission" date="2016-10" db="EMBL/GenBank/DDBJ databases">
        <authorList>
            <person name="Cai Z."/>
        </authorList>
    </citation>
    <scope>NUCLEOTIDE SEQUENCE [LARGE SCALE GENOMIC DNA]</scope>
</reference>
<dbReference type="GO" id="GO:0006402">
    <property type="term" value="P:mRNA catabolic process"/>
    <property type="evidence" value="ECO:0007669"/>
    <property type="project" value="TreeGrafter"/>
</dbReference>
<feature type="compositionally biased region" description="Gly residues" evidence="1">
    <location>
        <begin position="49"/>
        <end position="64"/>
    </location>
</feature>
<dbReference type="InterPro" id="IPR012340">
    <property type="entry name" value="NA-bd_OB-fold"/>
</dbReference>
<proteinExistence type="predicted"/>
<dbReference type="GO" id="GO:0000175">
    <property type="term" value="F:3'-5'-RNA exonuclease activity"/>
    <property type="evidence" value="ECO:0007669"/>
    <property type="project" value="TreeGrafter"/>
</dbReference>
<gene>
    <name evidence="3" type="ORF">BQ4739_LOCUS7883</name>
</gene>
<evidence type="ECO:0000313" key="3">
    <source>
        <dbReference type="EMBL" id="SZX67493.1"/>
    </source>
</evidence>
<feature type="non-terminal residue" evidence="3">
    <location>
        <position position="437"/>
    </location>
</feature>
<dbReference type="GO" id="GO:0000932">
    <property type="term" value="C:P-body"/>
    <property type="evidence" value="ECO:0007669"/>
    <property type="project" value="TreeGrafter"/>
</dbReference>
<dbReference type="SUPFAM" id="SSF50249">
    <property type="entry name" value="Nucleic acid-binding proteins"/>
    <property type="match status" value="2"/>
</dbReference>
<feature type="compositionally biased region" description="Low complexity" evidence="1">
    <location>
        <begin position="31"/>
        <end position="48"/>
    </location>
</feature>
<feature type="compositionally biased region" description="Low complexity" evidence="1">
    <location>
        <begin position="73"/>
        <end position="88"/>
    </location>
</feature>
<dbReference type="PANTHER" id="PTHR23355">
    <property type="entry name" value="RIBONUCLEASE"/>
    <property type="match status" value="1"/>
</dbReference>
<dbReference type="InterPro" id="IPR041505">
    <property type="entry name" value="Dis3_CSD2"/>
</dbReference>
<dbReference type="InterPro" id="IPR050180">
    <property type="entry name" value="RNR_Ribonuclease"/>
</dbReference>
<evidence type="ECO:0000256" key="1">
    <source>
        <dbReference type="SAM" id="MobiDB-lite"/>
    </source>
</evidence>
<evidence type="ECO:0000313" key="4">
    <source>
        <dbReference type="Proteomes" id="UP000256970"/>
    </source>
</evidence>